<evidence type="ECO:0000313" key="1">
    <source>
        <dbReference type="EMBL" id="APX21310.1"/>
    </source>
</evidence>
<reference evidence="1 2" key="1">
    <citation type="submission" date="2016-03" db="EMBL/GenBank/DDBJ databases">
        <title>Deep-sea bacteria in the southern Pacific.</title>
        <authorList>
            <person name="Tang K."/>
        </authorList>
    </citation>
    <scope>NUCLEOTIDE SEQUENCE [LARGE SCALE GENOMIC DNA]</scope>
    <source>
        <strain evidence="1 2">JLT2016</strain>
    </source>
</reference>
<keyword evidence="2" id="KW-1185">Reference proteome</keyword>
<organism evidence="1 2">
    <name type="scientific">Salipiger profundus</name>
    <dbReference type="NCBI Taxonomy" id="1229727"/>
    <lineage>
        <taxon>Bacteria</taxon>
        <taxon>Pseudomonadati</taxon>
        <taxon>Pseudomonadota</taxon>
        <taxon>Alphaproteobacteria</taxon>
        <taxon>Rhodobacterales</taxon>
        <taxon>Roseobacteraceae</taxon>
        <taxon>Salipiger</taxon>
    </lineage>
</organism>
<evidence type="ECO:0008006" key="3">
    <source>
        <dbReference type="Google" id="ProtNLM"/>
    </source>
</evidence>
<sequence length="78" mass="8828">MIDRRKTEIQSGKVYVYNDPTDGTRVKRLEVIPGSAVIVRSDSHDQKSFPPEFHTGDAMNTISQNVLGEVIWSGHTWK</sequence>
<dbReference type="EMBL" id="CP014796">
    <property type="protein sequence ID" value="APX21310.1"/>
    <property type="molecule type" value="Genomic_DNA"/>
</dbReference>
<dbReference type="CDD" id="cd06462">
    <property type="entry name" value="Peptidase_S24_S26"/>
    <property type="match status" value="1"/>
</dbReference>
<proteinExistence type="predicted"/>
<dbReference type="Proteomes" id="UP000186559">
    <property type="component" value="Chromosome"/>
</dbReference>
<name>A0A1U7CZP5_9RHOB</name>
<evidence type="ECO:0000313" key="2">
    <source>
        <dbReference type="Proteomes" id="UP000186559"/>
    </source>
</evidence>
<gene>
    <name evidence="1" type="ORF">Ga0080559_TMP514</name>
</gene>
<dbReference type="KEGG" id="tpro:Ga0080559_TMP514"/>
<accession>A0A1U7CZP5</accession>
<protein>
    <recommendedName>
        <fullName evidence="3">Peptidase S24-like protein</fullName>
    </recommendedName>
</protein>
<dbReference type="AlphaFoldDB" id="A0A1U7CZP5"/>